<evidence type="ECO:0000313" key="3">
    <source>
        <dbReference type="Proteomes" id="UP001293254"/>
    </source>
</evidence>
<dbReference type="Proteomes" id="UP001293254">
    <property type="component" value="Unassembled WGS sequence"/>
</dbReference>
<feature type="non-terminal residue" evidence="2">
    <location>
        <position position="1"/>
    </location>
</feature>
<proteinExistence type="predicted"/>
<dbReference type="EMBL" id="JACGWO010000006">
    <property type="protein sequence ID" value="KAK4424708.1"/>
    <property type="molecule type" value="Genomic_DNA"/>
</dbReference>
<feature type="region of interest" description="Disordered" evidence="1">
    <location>
        <begin position="1"/>
        <end position="110"/>
    </location>
</feature>
<keyword evidence="3" id="KW-1185">Reference proteome</keyword>
<reference evidence="2" key="2">
    <citation type="journal article" date="2024" name="Plant">
        <title>Genomic evolution and insights into agronomic trait innovations of Sesamum species.</title>
        <authorList>
            <person name="Miao H."/>
            <person name="Wang L."/>
            <person name="Qu L."/>
            <person name="Liu H."/>
            <person name="Sun Y."/>
            <person name="Le M."/>
            <person name="Wang Q."/>
            <person name="Wei S."/>
            <person name="Zheng Y."/>
            <person name="Lin W."/>
            <person name="Duan Y."/>
            <person name="Cao H."/>
            <person name="Xiong S."/>
            <person name="Wang X."/>
            <person name="Wei L."/>
            <person name="Li C."/>
            <person name="Ma Q."/>
            <person name="Ju M."/>
            <person name="Zhao R."/>
            <person name="Li G."/>
            <person name="Mu C."/>
            <person name="Tian Q."/>
            <person name="Mei H."/>
            <person name="Zhang T."/>
            <person name="Gao T."/>
            <person name="Zhang H."/>
        </authorList>
    </citation>
    <scope>NUCLEOTIDE SEQUENCE</scope>
    <source>
        <strain evidence="2">3651</strain>
    </source>
</reference>
<comment type="caution">
    <text evidence="2">The sequence shown here is derived from an EMBL/GenBank/DDBJ whole genome shotgun (WGS) entry which is preliminary data.</text>
</comment>
<accession>A0AAE1Y7U9</accession>
<feature type="compositionally biased region" description="Low complexity" evidence="1">
    <location>
        <begin position="10"/>
        <end position="56"/>
    </location>
</feature>
<dbReference type="AlphaFoldDB" id="A0AAE1Y7U9"/>
<evidence type="ECO:0000313" key="2">
    <source>
        <dbReference type="EMBL" id="KAK4424708.1"/>
    </source>
</evidence>
<evidence type="ECO:0000256" key="1">
    <source>
        <dbReference type="SAM" id="MobiDB-lite"/>
    </source>
</evidence>
<organism evidence="2 3">
    <name type="scientific">Sesamum alatum</name>
    <dbReference type="NCBI Taxonomy" id="300844"/>
    <lineage>
        <taxon>Eukaryota</taxon>
        <taxon>Viridiplantae</taxon>
        <taxon>Streptophyta</taxon>
        <taxon>Embryophyta</taxon>
        <taxon>Tracheophyta</taxon>
        <taxon>Spermatophyta</taxon>
        <taxon>Magnoliopsida</taxon>
        <taxon>eudicotyledons</taxon>
        <taxon>Gunneridae</taxon>
        <taxon>Pentapetalae</taxon>
        <taxon>asterids</taxon>
        <taxon>lamiids</taxon>
        <taxon>Lamiales</taxon>
        <taxon>Pedaliaceae</taxon>
        <taxon>Sesamum</taxon>
    </lineage>
</organism>
<name>A0AAE1Y7U9_9LAMI</name>
<protein>
    <submittedName>
        <fullName evidence="2">Uncharacterized protein</fullName>
    </submittedName>
</protein>
<reference evidence="2" key="1">
    <citation type="submission" date="2020-06" db="EMBL/GenBank/DDBJ databases">
        <authorList>
            <person name="Li T."/>
            <person name="Hu X."/>
            <person name="Zhang T."/>
            <person name="Song X."/>
            <person name="Zhang H."/>
            <person name="Dai N."/>
            <person name="Sheng W."/>
            <person name="Hou X."/>
            <person name="Wei L."/>
        </authorList>
    </citation>
    <scope>NUCLEOTIDE SEQUENCE</scope>
    <source>
        <strain evidence="2">3651</strain>
        <tissue evidence="2">Leaf</tissue>
    </source>
</reference>
<gene>
    <name evidence="2" type="ORF">Salat_1664400</name>
</gene>
<feature type="compositionally biased region" description="Basic residues" evidence="1">
    <location>
        <begin position="57"/>
        <end position="66"/>
    </location>
</feature>
<sequence length="161" mass="17672">HKQRKRGRLLKTQLSSLTATTAAPPSTVSLSLTTRRTSTRRVCAVEAPPQSSTARRPPSRSPRRRAQPPPHLTAAAFTPSTCSAAATTDLPLSHQQDPKLRRCPPSPLTTTLNRRLPPLTAATGCQPLQEKKPRRRIFFTDCTTGVPIPQSTRPEHFTTII</sequence>